<dbReference type="Proteomes" id="UP000789405">
    <property type="component" value="Unassembled WGS sequence"/>
</dbReference>
<name>A0A9N8W8T1_9GLOM</name>
<dbReference type="AlphaFoldDB" id="A0A9N8W8T1"/>
<organism evidence="1 2">
    <name type="scientific">Dentiscutata erythropus</name>
    <dbReference type="NCBI Taxonomy" id="1348616"/>
    <lineage>
        <taxon>Eukaryota</taxon>
        <taxon>Fungi</taxon>
        <taxon>Fungi incertae sedis</taxon>
        <taxon>Mucoromycota</taxon>
        <taxon>Glomeromycotina</taxon>
        <taxon>Glomeromycetes</taxon>
        <taxon>Diversisporales</taxon>
        <taxon>Gigasporaceae</taxon>
        <taxon>Dentiscutata</taxon>
    </lineage>
</organism>
<evidence type="ECO:0000313" key="2">
    <source>
        <dbReference type="Proteomes" id="UP000789405"/>
    </source>
</evidence>
<comment type="caution">
    <text evidence="1">The sequence shown here is derived from an EMBL/GenBank/DDBJ whole genome shotgun (WGS) entry which is preliminary data.</text>
</comment>
<dbReference type="EMBL" id="CAJVPY010000572">
    <property type="protein sequence ID" value="CAG8480925.1"/>
    <property type="molecule type" value="Genomic_DNA"/>
</dbReference>
<accession>A0A9N8W8T1</accession>
<sequence length="48" mass="5621">MNYNVLPLLQRQKLYHFIPFNSQGTQEASELRDSIFLAPMKFKDSISC</sequence>
<protein>
    <submittedName>
        <fullName evidence="1">27274_t:CDS:1</fullName>
    </submittedName>
</protein>
<gene>
    <name evidence="1" type="ORF">DERYTH_LOCUS1920</name>
</gene>
<reference evidence="1" key="1">
    <citation type="submission" date="2021-06" db="EMBL/GenBank/DDBJ databases">
        <authorList>
            <person name="Kallberg Y."/>
            <person name="Tangrot J."/>
            <person name="Rosling A."/>
        </authorList>
    </citation>
    <scope>NUCLEOTIDE SEQUENCE</scope>
    <source>
        <strain evidence="1">MA453B</strain>
    </source>
</reference>
<evidence type="ECO:0000313" key="1">
    <source>
        <dbReference type="EMBL" id="CAG8480925.1"/>
    </source>
</evidence>
<keyword evidence="2" id="KW-1185">Reference proteome</keyword>
<proteinExistence type="predicted"/>